<keyword evidence="5 7" id="KW-1015">Disulfide bond</keyword>
<comment type="catalytic activity">
    <reaction evidence="7">
        <text>Hydrolysis of terminal, non-reducing alpha-D-galactose residues in alpha-D-galactosides, including galactose oligosaccharides, galactomannans and galactolipids.</text>
        <dbReference type="EC" id="3.2.1.22"/>
    </reaction>
</comment>
<name>A0A9X1WUX7_9BACL</name>
<dbReference type="SUPFAM" id="SSF51011">
    <property type="entry name" value="Glycosyl hydrolase domain"/>
    <property type="match status" value="1"/>
</dbReference>
<feature type="domain" description="CBM6" evidence="9">
    <location>
        <begin position="188"/>
        <end position="313"/>
    </location>
</feature>
<dbReference type="InterPro" id="IPR018905">
    <property type="entry name" value="A-galactase_NEW3"/>
</dbReference>
<evidence type="ECO:0000256" key="5">
    <source>
        <dbReference type="ARBA" id="ARBA00023157"/>
    </source>
</evidence>
<keyword evidence="3 8" id="KW-0732">Signal</keyword>
<dbReference type="SMART" id="SM00776">
    <property type="entry name" value="NPCBM"/>
    <property type="match status" value="1"/>
</dbReference>
<sequence length="789" mass="85472">MRRFRVLLLSILLVFAQLIQTGAMSKLTPTAHALNDGLALTPPMGWNSWNKFGGNIDQWKIMSMADAMVENGMKDAGYEYINIDDNWMAGTRDANGDLVPDPIRFPDGIKGVADYVHSKGLKLGIYSSNGTKTCMGLPASQGNEERDAAKFAEWGVDYLKYDFCYNERPTTYAPDIDKIVISDGKNIKTYEAESPDNTLVGDARIAGSKVGYIGNNSGELIFNKINTPAAGNYTLTIYYHNGDASRNLYVSVNGGTGEEYTLPSSGSWNTAATYPIQVALKQGENTIKFYNPEDGSKISAQQYGAMRDALEATERQIMFSICEWGANKPWLWGPSVGHLWRTTGDISDNWDSMTSILDQNAVLAQYAGPGHWNDPDMLEVGNGGMTDTEYRAHFSLWSMMAAPLIAGNDITAMTDATKEILLNKEVIAIDQDPAGIQGSKISEDGDHEVWVKPLANGDKAVLFFNRSQASTTMSLNISDLGLKKAPVYVVRDLWEHSESAATSVISAAVASHGAAMFKVHPGTPNMAQPATDLTITSDPYVEAGQTSKVSMTFTNNGRIAIEKIAIQLQIPDGWTAAPGTPTSFHNLPPEKSITMTWDMTVPGDANPAVYDIHANADFHYGNNKGQKQAANQIRVFTAPPSTDTYLSDISWLESTNGWGPVEKDMSNGESGSGDGKVITIDGTTYEKGLGVHAESAISYYIGGKLSEFKADVGMDDEAGDHGSVVFQVWADGNKIYDSGILYGSSPLQHVDVDLTGAKMLKLVVTNSGDGNAYDHADWAGAKIIYNTNP</sequence>
<dbReference type="EC" id="3.2.1.22" evidence="7"/>
<dbReference type="InterPro" id="IPR041233">
    <property type="entry name" value="Melibiase_C"/>
</dbReference>
<dbReference type="EMBL" id="JALIRP010000008">
    <property type="protein sequence ID" value="MCJ8014038.1"/>
    <property type="molecule type" value="Genomic_DNA"/>
</dbReference>
<accession>A0A9X1WUX7</accession>
<dbReference type="InterPro" id="IPR013783">
    <property type="entry name" value="Ig-like_fold"/>
</dbReference>
<dbReference type="RefSeq" id="WP_244728160.1">
    <property type="nucleotide sequence ID" value="NZ_JALIRP010000008.1"/>
</dbReference>
<dbReference type="GO" id="GO:0004557">
    <property type="term" value="F:alpha-galactosidase activity"/>
    <property type="evidence" value="ECO:0007669"/>
    <property type="project" value="UniProtKB-EC"/>
</dbReference>
<reference evidence="10" key="1">
    <citation type="submission" date="2022-04" db="EMBL/GenBank/DDBJ databases">
        <title>Paenibacillus mangrovi sp. nov., a novel endophytic bacterium isolated from bark of Kandelia candel.</title>
        <authorList>
            <person name="Tuo L."/>
        </authorList>
    </citation>
    <scope>NUCLEOTIDE SEQUENCE</scope>
    <source>
        <strain evidence="10">KQZ6P-2</strain>
    </source>
</reference>
<dbReference type="GO" id="GO:0030246">
    <property type="term" value="F:carbohydrate binding"/>
    <property type="evidence" value="ECO:0007669"/>
    <property type="project" value="InterPro"/>
</dbReference>
<protein>
    <recommendedName>
        <fullName evidence="7">Alpha-galactosidase</fullName>
        <ecNumber evidence="7">3.2.1.22</ecNumber>
    </recommendedName>
    <alternativeName>
        <fullName evidence="7">Melibiase</fullName>
    </alternativeName>
</protein>
<dbReference type="InterPro" id="IPR008979">
    <property type="entry name" value="Galactose-bd-like_sf"/>
</dbReference>
<dbReference type="CDD" id="cd14792">
    <property type="entry name" value="GH27"/>
    <property type="match status" value="1"/>
</dbReference>
<dbReference type="Pfam" id="PF08305">
    <property type="entry name" value="NPCBM"/>
    <property type="match status" value="1"/>
</dbReference>
<comment type="similarity">
    <text evidence="1">Belongs to the glycosyl hydrolase 36 family.</text>
</comment>
<keyword evidence="11" id="KW-1185">Reference proteome</keyword>
<feature type="signal peptide" evidence="8">
    <location>
        <begin position="1"/>
        <end position="25"/>
    </location>
</feature>
<evidence type="ECO:0000256" key="8">
    <source>
        <dbReference type="SAM" id="SignalP"/>
    </source>
</evidence>
<dbReference type="Gene3D" id="3.20.20.70">
    <property type="entry name" value="Aldolase class I"/>
    <property type="match status" value="2"/>
</dbReference>
<dbReference type="Pfam" id="PF16499">
    <property type="entry name" value="Melibiase_2"/>
    <property type="match status" value="2"/>
</dbReference>
<dbReference type="InterPro" id="IPR013785">
    <property type="entry name" value="Aldolase_TIM"/>
</dbReference>
<dbReference type="SUPFAM" id="SSF49785">
    <property type="entry name" value="Galactose-binding domain-like"/>
    <property type="match status" value="2"/>
</dbReference>
<dbReference type="PRINTS" id="PR00740">
    <property type="entry name" value="GLHYDRLASE27"/>
</dbReference>
<organism evidence="10 11">
    <name type="scientific">Paenibacillus mangrovi</name>
    <dbReference type="NCBI Taxonomy" id="2931978"/>
    <lineage>
        <taxon>Bacteria</taxon>
        <taxon>Bacillati</taxon>
        <taxon>Bacillota</taxon>
        <taxon>Bacilli</taxon>
        <taxon>Bacillales</taxon>
        <taxon>Paenibacillaceae</taxon>
        <taxon>Paenibacillus</taxon>
    </lineage>
</organism>
<dbReference type="Gene3D" id="2.60.120.1060">
    <property type="entry name" value="NPCBM/NEW2 domain"/>
    <property type="match status" value="1"/>
</dbReference>
<evidence type="ECO:0000256" key="1">
    <source>
        <dbReference type="ARBA" id="ARBA00006202"/>
    </source>
</evidence>
<dbReference type="Pfam" id="PF10633">
    <property type="entry name" value="NPCBM_assoc"/>
    <property type="match status" value="1"/>
</dbReference>
<evidence type="ECO:0000259" key="9">
    <source>
        <dbReference type="PROSITE" id="PS51175"/>
    </source>
</evidence>
<dbReference type="InterPro" id="IPR017853">
    <property type="entry name" value="GH"/>
</dbReference>
<evidence type="ECO:0000313" key="10">
    <source>
        <dbReference type="EMBL" id="MCJ8014038.1"/>
    </source>
</evidence>
<dbReference type="InterPro" id="IPR002241">
    <property type="entry name" value="Glyco_hydro_27"/>
</dbReference>
<evidence type="ECO:0000256" key="2">
    <source>
        <dbReference type="ARBA" id="ARBA00009743"/>
    </source>
</evidence>
<evidence type="ECO:0000256" key="6">
    <source>
        <dbReference type="ARBA" id="ARBA00023295"/>
    </source>
</evidence>
<dbReference type="Gene3D" id="2.60.40.10">
    <property type="entry name" value="Immunoglobulins"/>
    <property type="match status" value="1"/>
</dbReference>
<evidence type="ECO:0000256" key="7">
    <source>
        <dbReference type="RuleBase" id="RU361168"/>
    </source>
</evidence>
<dbReference type="CDD" id="cd04081">
    <property type="entry name" value="CBM35_galactosidase-like"/>
    <property type="match status" value="1"/>
</dbReference>
<proteinExistence type="inferred from homology"/>
<gene>
    <name evidence="10" type="ORF">MUG84_20115</name>
</gene>
<dbReference type="PROSITE" id="PS00512">
    <property type="entry name" value="ALPHA_GALACTOSIDASE"/>
    <property type="match status" value="1"/>
</dbReference>
<feature type="chain" id="PRO_5040872686" description="Alpha-galactosidase" evidence="8">
    <location>
        <begin position="26"/>
        <end position="789"/>
    </location>
</feature>
<dbReference type="Pfam" id="PF17801">
    <property type="entry name" value="Melibiase_C"/>
    <property type="match status" value="1"/>
</dbReference>
<comment type="similarity">
    <text evidence="2 7">Belongs to the glycosyl hydrolase 27 family.</text>
</comment>
<dbReference type="PANTHER" id="PTHR11452:SF75">
    <property type="entry name" value="ALPHA-GALACTOSIDASE MEL1"/>
    <property type="match status" value="1"/>
</dbReference>
<dbReference type="PANTHER" id="PTHR11452">
    <property type="entry name" value="ALPHA-GALACTOSIDASE/ALPHA-N-ACETYLGALACTOSAMINIDASE"/>
    <property type="match status" value="1"/>
</dbReference>
<keyword evidence="6 7" id="KW-0326">Glycosidase</keyword>
<dbReference type="AlphaFoldDB" id="A0A9X1WUX7"/>
<dbReference type="FunFam" id="2.60.40.1180:FF:000008">
    <property type="entry name" value="Alpha-galactosidase"/>
    <property type="match status" value="1"/>
</dbReference>
<dbReference type="InterPro" id="IPR013222">
    <property type="entry name" value="Glyco_hyd_98_carb-bd"/>
</dbReference>
<dbReference type="GO" id="GO:0005975">
    <property type="term" value="P:carbohydrate metabolic process"/>
    <property type="evidence" value="ECO:0007669"/>
    <property type="project" value="InterPro"/>
</dbReference>
<dbReference type="InterPro" id="IPR013780">
    <property type="entry name" value="Glyco_hydro_b"/>
</dbReference>
<dbReference type="InterPro" id="IPR000111">
    <property type="entry name" value="Glyco_hydro_27/36_CS"/>
</dbReference>
<dbReference type="Gene3D" id="2.60.40.1180">
    <property type="entry name" value="Golgi alpha-mannosidase II"/>
    <property type="match status" value="1"/>
</dbReference>
<dbReference type="Proteomes" id="UP001139347">
    <property type="component" value="Unassembled WGS sequence"/>
</dbReference>
<keyword evidence="4 7" id="KW-0378">Hydrolase</keyword>
<evidence type="ECO:0000256" key="4">
    <source>
        <dbReference type="ARBA" id="ARBA00022801"/>
    </source>
</evidence>
<comment type="caution">
    <text evidence="10">The sequence shown here is derived from an EMBL/GenBank/DDBJ whole genome shotgun (WGS) entry which is preliminary data.</text>
</comment>
<dbReference type="InterPro" id="IPR005084">
    <property type="entry name" value="CBM6"/>
</dbReference>
<dbReference type="SUPFAM" id="SSF51445">
    <property type="entry name" value="(Trans)glycosidases"/>
    <property type="match status" value="1"/>
</dbReference>
<evidence type="ECO:0000313" key="11">
    <source>
        <dbReference type="Proteomes" id="UP001139347"/>
    </source>
</evidence>
<dbReference type="PROSITE" id="PS51175">
    <property type="entry name" value="CBM6"/>
    <property type="match status" value="1"/>
</dbReference>
<dbReference type="InterPro" id="IPR038637">
    <property type="entry name" value="NPCBM_sf"/>
</dbReference>
<evidence type="ECO:0000256" key="3">
    <source>
        <dbReference type="ARBA" id="ARBA00022729"/>
    </source>
</evidence>